<protein>
    <submittedName>
        <fullName evidence="1">Uncharacterized protein</fullName>
    </submittedName>
</protein>
<proteinExistence type="predicted"/>
<evidence type="ECO:0000313" key="1">
    <source>
        <dbReference type="EMBL" id="USN16319.1"/>
    </source>
</evidence>
<sequence>MALTKRILKVTITLPSGEVVLDQSLDLRVRVHKAALAIQSRATIEALGLTTSLREKLISQFTAWHKRQVETGQATQDWINIQIEAGYENTETTAAAGSGTQTTAVIFVGQVVNCEPSSSPPNIGVRIVCYSRQIDKTAFISTPAPAQTTYYNYVKWAAEQMGFGNNFICETSFNDVVIENPARSIIVVGALLIDIQNMYRPAVAAFVDNNQLIVKDQASIINKGATSNLTEFVGTPFWTEWGVQFTVLFDSTLKLAQAAALTSKMNPGINNTYVVTELDYDLASRTTPFYVTGNASPPA</sequence>
<name>A0A9E7MTN9_9CAUD</name>
<dbReference type="EMBL" id="ON529861">
    <property type="protein sequence ID" value="USN16319.1"/>
    <property type="molecule type" value="Genomic_DNA"/>
</dbReference>
<reference evidence="1" key="1">
    <citation type="submission" date="2022-05" db="EMBL/GenBank/DDBJ databases">
        <authorList>
            <person name="Friedrich I."/>
            <person name="Poehlein A."/>
            <person name="Schneider D."/>
            <person name="Hertel R."/>
            <person name="Daniel R."/>
        </authorList>
    </citation>
    <scope>NUCLEOTIDE SEQUENCE</scope>
</reference>
<dbReference type="Proteomes" id="UP001056883">
    <property type="component" value="Segment"/>
</dbReference>
<accession>A0A9E7MTN9</accession>
<evidence type="ECO:0000313" key="2">
    <source>
        <dbReference type="Proteomes" id="UP001056883"/>
    </source>
</evidence>
<gene>
    <name evidence="1" type="ORF">PLUTO_00030</name>
</gene>
<dbReference type="InterPro" id="IPR054496">
    <property type="entry name" value="E217_GP41"/>
</dbReference>
<keyword evidence="2" id="KW-1185">Reference proteome</keyword>
<organism evidence="1 2">
    <name type="scientific">Luteibacter phage vB_LflM-Pluto</name>
    <dbReference type="NCBI Taxonomy" id="2948611"/>
    <lineage>
        <taxon>Viruses</taxon>
        <taxon>Duplodnaviria</taxon>
        <taxon>Heunggongvirae</taxon>
        <taxon>Uroviricota</taxon>
        <taxon>Caudoviricetes</taxon>
        <taxon>Lindbergviridae</taxon>
        <taxon>Plutovirus</taxon>
        <taxon>Plutovirus pluto</taxon>
    </lineage>
</organism>
<dbReference type="Pfam" id="PF22759">
    <property type="entry name" value="E217_GP41"/>
    <property type="match status" value="1"/>
</dbReference>